<keyword evidence="2" id="KW-0547">Nucleotide-binding</keyword>
<dbReference type="InterPro" id="IPR003439">
    <property type="entry name" value="ABC_transporter-like_ATP-bd"/>
</dbReference>
<evidence type="ECO:0000256" key="3">
    <source>
        <dbReference type="ARBA" id="ARBA00022840"/>
    </source>
</evidence>
<gene>
    <name evidence="5" type="ORF">EDD29_5945</name>
</gene>
<dbReference type="PROSITE" id="PS00211">
    <property type="entry name" value="ABC_TRANSPORTER_1"/>
    <property type="match status" value="1"/>
</dbReference>
<name>A0A3N1D426_9ACTN</name>
<dbReference type="GO" id="GO:0005524">
    <property type="term" value="F:ATP binding"/>
    <property type="evidence" value="ECO:0007669"/>
    <property type="project" value="UniProtKB-KW"/>
</dbReference>
<keyword evidence="3 5" id="KW-0067">ATP-binding</keyword>
<sequence>MANRTLGRPRAAAQSAPVDEGSWIEIGDLQKVYRPRRSAPTQALADIDFTVKRGEFVSVVGPSGCGKTTLLKILAGLIPRTEGTVRIAGRDVLKPIPEVGMVFQAATLLPWRTILQNIMVPIEVQGLDAKAGRARARELIELVGLTGFEDKYPSELSGGMQQRAGICRALVHDPAVLLMDEPFGALDAMTREHMNVELLRIWRESGQTVVFVTHSIPEAVFLSDRVVVLSSRPGRIAEIIPIELERPRDIGIVSSDAAGVYVDRIRKYFNGAGAID</sequence>
<evidence type="ECO:0000313" key="5">
    <source>
        <dbReference type="EMBL" id="ROO88282.1"/>
    </source>
</evidence>
<dbReference type="CDD" id="cd03293">
    <property type="entry name" value="ABC_NrtD_SsuB_transporters"/>
    <property type="match status" value="1"/>
</dbReference>
<comment type="caution">
    <text evidence="5">The sequence shown here is derived from an EMBL/GenBank/DDBJ whole genome shotgun (WGS) entry which is preliminary data.</text>
</comment>
<dbReference type="Proteomes" id="UP000272400">
    <property type="component" value="Unassembled WGS sequence"/>
</dbReference>
<dbReference type="PROSITE" id="PS50893">
    <property type="entry name" value="ABC_TRANSPORTER_2"/>
    <property type="match status" value="1"/>
</dbReference>
<evidence type="ECO:0000313" key="6">
    <source>
        <dbReference type="Proteomes" id="UP000272400"/>
    </source>
</evidence>
<reference evidence="5 6" key="1">
    <citation type="submission" date="2018-11" db="EMBL/GenBank/DDBJ databases">
        <title>Sequencing the genomes of 1000 actinobacteria strains.</title>
        <authorList>
            <person name="Klenk H.-P."/>
        </authorList>
    </citation>
    <scope>NUCLEOTIDE SEQUENCE [LARGE SCALE GENOMIC DNA]</scope>
    <source>
        <strain evidence="5 6">DSM 44254</strain>
    </source>
</reference>
<protein>
    <submittedName>
        <fullName evidence="5">NitT/TauT family transport system ATP-binding protein</fullName>
    </submittedName>
</protein>
<feature type="domain" description="ABC transporter" evidence="4">
    <location>
        <begin position="24"/>
        <end position="256"/>
    </location>
</feature>
<dbReference type="EMBL" id="RJKE01000001">
    <property type="protein sequence ID" value="ROO88282.1"/>
    <property type="molecule type" value="Genomic_DNA"/>
</dbReference>
<dbReference type="InterPro" id="IPR017871">
    <property type="entry name" value="ABC_transporter-like_CS"/>
</dbReference>
<dbReference type="InterPro" id="IPR027417">
    <property type="entry name" value="P-loop_NTPase"/>
</dbReference>
<dbReference type="SMART" id="SM00382">
    <property type="entry name" value="AAA"/>
    <property type="match status" value="1"/>
</dbReference>
<keyword evidence="6" id="KW-1185">Reference proteome</keyword>
<evidence type="ECO:0000256" key="2">
    <source>
        <dbReference type="ARBA" id="ARBA00022741"/>
    </source>
</evidence>
<keyword evidence="1" id="KW-0813">Transport</keyword>
<proteinExistence type="predicted"/>
<dbReference type="PANTHER" id="PTHR42788:SF13">
    <property type="entry name" value="ALIPHATIC SULFONATES IMPORT ATP-BINDING PROTEIN SSUB"/>
    <property type="match status" value="1"/>
</dbReference>
<dbReference type="SUPFAM" id="SSF52540">
    <property type="entry name" value="P-loop containing nucleoside triphosphate hydrolases"/>
    <property type="match status" value="1"/>
</dbReference>
<dbReference type="PANTHER" id="PTHR42788">
    <property type="entry name" value="TAURINE IMPORT ATP-BINDING PROTEIN-RELATED"/>
    <property type="match status" value="1"/>
</dbReference>
<dbReference type="InterPro" id="IPR050166">
    <property type="entry name" value="ABC_transporter_ATP-bind"/>
</dbReference>
<accession>A0A3N1D426</accession>
<evidence type="ECO:0000256" key="1">
    <source>
        <dbReference type="ARBA" id="ARBA00022448"/>
    </source>
</evidence>
<dbReference type="OrthoDB" id="3514167at2"/>
<dbReference type="GO" id="GO:0016887">
    <property type="term" value="F:ATP hydrolysis activity"/>
    <property type="evidence" value="ECO:0007669"/>
    <property type="project" value="InterPro"/>
</dbReference>
<organism evidence="5 6">
    <name type="scientific">Actinocorallia herbida</name>
    <dbReference type="NCBI Taxonomy" id="58109"/>
    <lineage>
        <taxon>Bacteria</taxon>
        <taxon>Bacillati</taxon>
        <taxon>Actinomycetota</taxon>
        <taxon>Actinomycetes</taxon>
        <taxon>Streptosporangiales</taxon>
        <taxon>Thermomonosporaceae</taxon>
        <taxon>Actinocorallia</taxon>
    </lineage>
</organism>
<dbReference type="Gene3D" id="3.40.50.300">
    <property type="entry name" value="P-loop containing nucleotide triphosphate hydrolases"/>
    <property type="match status" value="1"/>
</dbReference>
<dbReference type="Pfam" id="PF00005">
    <property type="entry name" value="ABC_tran"/>
    <property type="match status" value="1"/>
</dbReference>
<dbReference type="RefSeq" id="WP_123667541.1">
    <property type="nucleotide sequence ID" value="NZ_RJKE01000001.1"/>
</dbReference>
<dbReference type="InterPro" id="IPR003593">
    <property type="entry name" value="AAA+_ATPase"/>
</dbReference>
<evidence type="ECO:0000259" key="4">
    <source>
        <dbReference type="PROSITE" id="PS50893"/>
    </source>
</evidence>
<dbReference type="AlphaFoldDB" id="A0A3N1D426"/>